<protein>
    <submittedName>
        <fullName evidence="2">Polyketide cyclase</fullName>
    </submittedName>
</protein>
<dbReference type="SUPFAM" id="SSF55961">
    <property type="entry name" value="Bet v1-like"/>
    <property type="match status" value="1"/>
</dbReference>
<accession>A0A511DKP4</accession>
<reference evidence="2 3" key="1">
    <citation type="submission" date="2019-07" db="EMBL/GenBank/DDBJ databases">
        <title>Whole genome shotgun sequence of Pseudonocardia sulfidoxydans NBRC 16205.</title>
        <authorList>
            <person name="Hosoyama A."/>
            <person name="Uohara A."/>
            <person name="Ohji S."/>
            <person name="Ichikawa N."/>
        </authorList>
    </citation>
    <scope>NUCLEOTIDE SEQUENCE [LARGE SCALE GENOMIC DNA]</scope>
    <source>
        <strain evidence="2 3">NBRC 16205</strain>
    </source>
</reference>
<evidence type="ECO:0000313" key="2">
    <source>
        <dbReference type="EMBL" id="GEL25366.1"/>
    </source>
</evidence>
<organism evidence="2 3">
    <name type="scientific">Pseudonocardia sulfidoxydans NBRC 16205</name>
    <dbReference type="NCBI Taxonomy" id="1223511"/>
    <lineage>
        <taxon>Bacteria</taxon>
        <taxon>Bacillati</taxon>
        <taxon>Actinomycetota</taxon>
        <taxon>Actinomycetes</taxon>
        <taxon>Pseudonocardiales</taxon>
        <taxon>Pseudonocardiaceae</taxon>
        <taxon>Pseudonocardia</taxon>
    </lineage>
</organism>
<dbReference type="InterPro" id="IPR019587">
    <property type="entry name" value="Polyketide_cyclase/dehydratase"/>
</dbReference>
<dbReference type="InterPro" id="IPR023393">
    <property type="entry name" value="START-like_dom_sf"/>
</dbReference>
<keyword evidence="3" id="KW-1185">Reference proteome</keyword>
<dbReference type="CDD" id="cd07812">
    <property type="entry name" value="SRPBCC"/>
    <property type="match status" value="1"/>
</dbReference>
<dbReference type="Proteomes" id="UP000321685">
    <property type="component" value="Unassembled WGS sequence"/>
</dbReference>
<comment type="caution">
    <text evidence="2">The sequence shown here is derived from an EMBL/GenBank/DDBJ whole genome shotgun (WGS) entry which is preliminary data.</text>
</comment>
<evidence type="ECO:0000313" key="3">
    <source>
        <dbReference type="Proteomes" id="UP000321685"/>
    </source>
</evidence>
<dbReference type="InterPro" id="IPR014488">
    <property type="entry name" value="UCP017371"/>
</dbReference>
<feature type="region of interest" description="Disordered" evidence="1">
    <location>
        <begin position="148"/>
        <end position="169"/>
    </location>
</feature>
<dbReference type="PIRSF" id="PIRSF017371">
    <property type="entry name" value="UCP017371"/>
    <property type="match status" value="1"/>
</dbReference>
<dbReference type="RefSeq" id="WP_147111436.1">
    <property type="nucleotide sequence ID" value="NZ_BJVJ01000052.1"/>
</dbReference>
<dbReference type="Pfam" id="PF10604">
    <property type="entry name" value="Polyketide_cyc2"/>
    <property type="match status" value="1"/>
</dbReference>
<dbReference type="OrthoDB" id="288089at2"/>
<sequence>MADVTASATRTISAPAFRVRRMLADYETVRPRILTEHYRDYVLHSGTVGEGTVAGWTLQATSKRSREVVVDVSLPMHDKIVETDRNSTMVTTWKVTPGPPITCTVTVTSTWQGAGGIGGFFERRFAPKALAAIYDEVLANLERIVAAEPEAGTDADPGDSPSVERSDQD</sequence>
<dbReference type="Gene3D" id="3.30.530.20">
    <property type="match status" value="1"/>
</dbReference>
<dbReference type="EMBL" id="BJVJ01000052">
    <property type="protein sequence ID" value="GEL25366.1"/>
    <property type="molecule type" value="Genomic_DNA"/>
</dbReference>
<dbReference type="AlphaFoldDB" id="A0A511DKP4"/>
<proteinExistence type="predicted"/>
<evidence type="ECO:0000256" key="1">
    <source>
        <dbReference type="SAM" id="MobiDB-lite"/>
    </source>
</evidence>
<gene>
    <name evidence="2" type="ORF">PSU4_43200</name>
</gene>
<name>A0A511DKP4_9PSEU</name>